<organism evidence="2 3">
    <name type="scientific">Protopolystoma xenopodis</name>
    <dbReference type="NCBI Taxonomy" id="117903"/>
    <lineage>
        <taxon>Eukaryota</taxon>
        <taxon>Metazoa</taxon>
        <taxon>Spiralia</taxon>
        <taxon>Lophotrochozoa</taxon>
        <taxon>Platyhelminthes</taxon>
        <taxon>Monogenea</taxon>
        <taxon>Polyopisthocotylea</taxon>
        <taxon>Polystomatidea</taxon>
        <taxon>Polystomatidae</taxon>
        <taxon>Protopolystoma</taxon>
    </lineage>
</organism>
<accession>A0A448WM00</accession>
<keyword evidence="3" id="KW-1185">Reference proteome</keyword>
<reference evidence="2" key="1">
    <citation type="submission" date="2018-11" db="EMBL/GenBank/DDBJ databases">
        <authorList>
            <consortium name="Pathogen Informatics"/>
        </authorList>
    </citation>
    <scope>NUCLEOTIDE SEQUENCE</scope>
</reference>
<feature type="compositionally biased region" description="Polar residues" evidence="1">
    <location>
        <begin position="226"/>
        <end position="241"/>
    </location>
</feature>
<feature type="region of interest" description="Disordered" evidence="1">
    <location>
        <begin position="80"/>
        <end position="107"/>
    </location>
</feature>
<evidence type="ECO:0000313" key="3">
    <source>
        <dbReference type="Proteomes" id="UP000784294"/>
    </source>
</evidence>
<proteinExistence type="predicted"/>
<dbReference type="Proteomes" id="UP000784294">
    <property type="component" value="Unassembled WGS sequence"/>
</dbReference>
<sequence>MIETGMSKSGEDDALREAYRRIDELRHTHYASDTSETNQFPYLFGDDPLAMSLSSKPLYEGMHTSSLTAPASGYLLTDRGTFVGDNQHNRASGSGKPSLNPAPGNKEKNLAADKAYANNKVLSGDEDGRARADIEELAPVSSNLVPTYQSELNGRNLRCYRRQLMASLSRRLELPLILLTEPSDCPSTELAGLANWFPVPAINANYRYHPVDRQGGPKKRPLNAHSGMNSGSGSGPALTSESTSVRRVKAINSHGLILSLGPNSELLGDLVRDIIRPMEERWRKIGILYEEPSGEFS</sequence>
<dbReference type="EMBL" id="CAAALY010023612">
    <property type="protein sequence ID" value="VEL15150.1"/>
    <property type="molecule type" value="Genomic_DNA"/>
</dbReference>
<evidence type="ECO:0000256" key="1">
    <source>
        <dbReference type="SAM" id="MobiDB-lite"/>
    </source>
</evidence>
<feature type="region of interest" description="Disordered" evidence="1">
    <location>
        <begin position="212"/>
        <end position="241"/>
    </location>
</feature>
<name>A0A448WM00_9PLAT</name>
<comment type="caution">
    <text evidence="2">The sequence shown here is derived from an EMBL/GenBank/DDBJ whole genome shotgun (WGS) entry which is preliminary data.</text>
</comment>
<evidence type="ECO:0000313" key="2">
    <source>
        <dbReference type="EMBL" id="VEL15150.1"/>
    </source>
</evidence>
<gene>
    <name evidence="2" type="ORF">PXEA_LOCUS8590</name>
</gene>
<dbReference type="AlphaFoldDB" id="A0A448WM00"/>
<feature type="compositionally biased region" description="Polar residues" evidence="1">
    <location>
        <begin position="84"/>
        <end position="97"/>
    </location>
</feature>
<protein>
    <submittedName>
        <fullName evidence="2">Uncharacterized protein</fullName>
    </submittedName>
</protein>